<protein>
    <recommendedName>
        <fullName evidence="7">TRAP transporter large permease protein</fullName>
    </recommendedName>
</protein>
<dbReference type="PANTHER" id="PTHR33362">
    <property type="entry name" value="SIALIC ACID TRAP TRANSPORTER PERMEASE PROTEIN SIAT-RELATED"/>
    <property type="match status" value="1"/>
</dbReference>
<gene>
    <name evidence="9" type="ORF">DKT75_17210</name>
</gene>
<evidence type="ECO:0000256" key="1">
    <source>
        <dbReference type="ARBA" id="ARBA00004429"/>
    </source>
</evidence>
<feature type="transmembrane region" description="Helical" evidence="7">
    <location>
        <begin position="170"/>
        <end position="191"/>
    </location>
</feature>
<feature type="transmembrane region" description="Helical" evidence="7">
    <location>
        <begin position="6"/>
        <end position="33"/>
    </location>
</feature>
<keyword evidence="5 7" id="KW-1133">Transmembrane helix</keyword>
<feature type="transmembrane region" description="Helical" evidence="7">
    <location>
        <begin position="239"/>
        <end position="255"/>
    </location>
</feature>
<feature type="domain" description="TRAP C4-dicarboxylate transport system permease DctM subunit" evidence="8">
    <location>
        <begin position="6"/>
        <end position="415"/>
    </location>
</feature>
<keyword evidence="4 7" id="KW-0812">Transmembrane</keyword>
<dbReference type="GO" id="GO:0022857">
    <property type="term" value="F:transmembrane transporter activity"/>
    <property type="evidence" value="ECO:0007669"/>
    <property type="project" value="UniProtKB-UniRule"/>
</dbReference>
<feature type="transmembrane region" description="Helical" evidence="7">
    <location>
        <begin position="134"/>
        <end position="158"/>
    </location>
</feature>
<dbReference type="PIRSF" id="PIRSF006066">
    <property type="entry name" value="HI0050"/>
    <property type="match status" value="1"/>
</dbReference>
<comment type="function">
    <text evidence="7">Part of the tripartite ATP-independent periplasmic (TRAP) transport system.</text>
</comment>
<keyword evidence="10" id="KW-1185">Reference proteome</keyword>
<dbReference type="Pfam" id="PF06808">
    <property type="entry name" value="DctM"/>
    <property type="match status" value="1"/>
</dbReference>
<reference evidence="9 10" key="1">
    <citation type="submission" date="2018-05" db="EMBL/GenBank/DDBJ databases">
        <title>Leucothrix arctica sp. nov., isolated from Arctic seawater.</title>
        <authorList>
            <person name="Choi A."/>
            <person name="Baek K."/>
        </authorList>
    </citation>
    <scope>NUCLEOTIDE SEQUENCE [LARGE SCALE GENOMIC DNA]</scope>
    <source>
        <strain evidence="9 10">IMCC9719</strain>
    </source>
</reference>
<feature type="transmembrane region" description="Helical" evidence="7">
    <location>
        <begin position="267"/>
        <end position="293"/>
    </location>
</feature>
<comment type="subcellular location">
    <subcellularLocation>
        <location evidence="1 7">Cell inner membrane</location>
        <topology evidence="1 7">Multi-pass membrane protein</topology>
    </subcellularLocation>
</comment>
<dbReference type="GO" id="GO:0005886">
    <property type="term" value="C:plasma membrane"/>
    <property type="evidence" value="ECO:0007669"/>
    <property type="project" value="UniProtKB-SubCell"/>
</dbReference>
<evidence type="ECO:0000313" key="9">
    <source>
        <dbReference type="EMBL" id="PWQ93376.1"/>
    </source>
</evidence>
<evidence type="ECO:0000313" key="10">
    <source>
        <dbReference type="Proteomes" id="UP000245506"/>
    </source>
</evidence>
<accession>A0A317C3V4</accession>
<dbReference type="OrthoDB" id="9796052at2"/>
<keyword evidence="3 7" id="KW-0997">Cell inner membrane</keyword>
<evidence type="ECO:0000256" key="7">
    <source>
        <dbReference type="RuleBase" id="RU369079"/>
    </source>
</evidence>
<evidence type="ECO:0000256" key="6">
    <source>
        <dbReference type="ARBA" id="ARBA00023136"/>
    </source>
</evidence>
<comment type="caution">
    <text evidence="9">The sequence shown here is derived from an EMBL/GenBank/DDBJ whole genome shotgun (WGS) entry which is preliminary data.</text>
</comment>
<feature type="transmembrane region" description="Helical" evidence="7">
    <location>
        <begin position="211"/>
        <end position="233"/>
    </location>
</feature>
<evidence type="ECO:0000259" key="8">
    <source>
        <dbReference type="Pfam" id="PF06808"/>
    </source>
</evidence>
<feature type="transmembrane region" description="Helical" evidence="7">
    <location>
        <begin position="354"/>
        <end position="379"/>
    </location>
</feature>
<dbReference type="InterPro" id="IPR004681">
    <property type="entry name" value="TRAP_DctM"/>
</dbReference>
<dbReference type="NCBIfam" id="TIGR00786">
    <property type="entry name" value="dctM"/>
    <property type="match status" value="1"/>
</dbReference>
<proteinExistence type="inferred from homology"/>
<organism evidence="9 10">
    <name type="scientific">Leucothrix arctica</name>
    <dbReference type="NCBI Taxonomy" id="1481894"/>
    <lineage>
        <taxon>Bacteria</taxon>
        <taxon>Pseudomonadati</taxon>
        <taxon>Pseudomonadota</taxon>
        <taxon>Gammaproteobacteria</taxon>
        <taxon>Thiotrichales</taxon>
        <taxon>Thiotrichaceae</taxon>
        <taxon>Leucothrix</taxon>
    </lineage>
</organism>
<keyword evidence="2" id="KW-1003">Cell membrane</keyword>
<evidence type="ECO:0000256" key="4">
    <source>
        <dbReference type="ARBA" id="ARBA00022692"/>
    </source>
</evidence>
<evidence type="ECO:0000256" key="5">
    <source>
        <dbReference type="ARBA" id="ARBA00022989"/>
    </source>
</evidence>
<feature type="transmembrane region" description="Helical" evidence="7">
    <location>
        <begin position="53"/>
        <end position="73"/>
    </location>
</feature>
<keyword evidence="7" id="KW-0813">Transport</keyword>
<feature type="transmembrane region" description="Helical" evidence="7">
    <location>
        <begin position="93"/>
        <end position="122"/>
    </location>
</feature>
<keyword evidence="6 7" id="KW-0472">Membrane</keyword>
<feature type="transmembrane region" description="Helical" evidence="7">
    <location>
        <begin position="399"/>
        <end position="419"/>
    </location>
</feature>
<evidence type="ECO:0000256" key="2">
    <source>
        <dbReference type="ARBA" id="ARBA00022475"/>
    </source>
</evidence>
<comment type="similarity">
    <text evidence="7">Belongs to the TRAP transporter large permease family.</text>
</comment>
<dbReference type="PANTHER" id="PTHR33362:SF2">
    <property type="entry name" value="TRAP TRANSPORTER LARGE PERMEASE PROTEIN"/>
    <property type="match status" value="1"/>
</dbReference>
<evidence type="ECO:0000256" key="3">
    <source>
        <dbReference type="ARBA" id="ARBA00022519"/>
    </source>
</evidence>
<dbReference type="RefSeq" id="WP_109825096.1">
    <property type="nucleotide sequence ID" value="NZ_QGKL01000042.1"/>
</dbReference>
<feature type="transmembrane region" description="Helical" evidence="7">
    <location>
        <begin position="313"/>
        <end position="342"/>
    </location>
</feature>
<comment type="subunit">
    <text evidence="7">The complex comprises the extracytoplasmic solute receptor protein and the two transmembrane proteins.</text>
</comment>
<dbReference type="AlphaFoldDB" id="A0A317C3V4"/>
<dbReference type="Proteomes" id="UP000245506">
    <property type="component" value="Unassembled WGS sequence"/>
</dbReference>
<dbReference type="EMBL" id="QGKL01000042">
    <property type="protein sequence ID" value="PWQ93376.1"/>
    <property type="molecule type" value="Genomic_DNA"/>
</dbReference>
<name>A0A317C3V4_9GAMM</name>
<dbReference type="InterPro" id="IPR010656">
    <property type="entry name" value="DctM"/>
</dbReference>
<sequence>MTEILFGTLLVLLLIGTPIAFALGLASIAALYFGSSIPLIIMPQKLFNGLNSFPFLAIPLFLLAGNIMAAAQISDRLVKLSGLLLGRYPGGLAQMSTGASAFFGAISGSAPATTSAIGSILIPSMVKRGYPAPFAGAVVASSGALGLIIPPSLTMVVYGTIAEVSIGDLFIAGIIPGFLIALSLGLVNYIYARRNKLEREPVLDRKDIRKVVTESGLALLMPMIILGGIYGGIFTPTESAAVACLYGLIIGLFVYRNMSFSSLGPIFVRTAISSAVVMYLMGTANAFSFIITAEQVPQAIAGGIMGLTQEPMLIMFLVMLLLLVAGTFLDNVGALVLLVPTLGTLVSASSIDPVFFGVFTVIALAVGNFTPPVGLNLFIAARLSGTKIEEISKSTLPFIAAYIFILILLIVFPSIVLVLL</sequence>